<dbReference type="RefSeq" id="WP_219479812.1">
    <property type="nucleotide sequence ID" value="NZ_JAHXCT010000002.1"/>
</dbReference>
<dbReference type="EMBL" id="JAHXCT010000002">
    <property type="protein sequence ID" value="MBW4768770.1"/>
    <property type="molecule type" value="Genomic_DNA"/>
</dbReference>
<feature type="chain" id="PRO_5045403840" evidence="1">
    <location>
        <begin position="20"/>
        <end position="348"/>
    </location>
</feature>
<evidence type="ECO:0000313" key="2">
    <source>
        <dbReference type="EMBL" id="MBW4768770.1"/>
    </source>
</evidence>
<accession>A0ABS6YB08</accession>
<keyword evidence="1" id="KW-0732">Signal</keyword>
<name>A0ABS6YB08_9BACT</name>
<protein>
    <submittedName>
        <fullName evidence="2">DUF4831 family protein</fullName>
    </submittedName>
</protein>
<evidence type="ECO:0000256" key="1">
    <source>
        <dbReference type="SAM" id="SignalP"/>
    </source>
</evidence>
<keyword evidence="3" id="KW-1185">Reference proteome</keyword>
<sequence>MKKGLFILFLSIMALCANSQTTANNGISYFLPKTQMKLAILVEKTTYTPGEYAQYAEIYLKKKANLEPKTSYKIVGLDMYLTAIPDSSKRYTLAIDRKHSIVDLKLEQNGVITAINGQAQSIAPFKQFTPSLKPKALDPRDFLSQDALNADSKWKTAELIAQDIYEVRESKDMLSKGEAEYMPKDGEQLKLMLNQLNLKEKGLRELFEGTVVCDTTQFFITFTPEKEHQRSVAFRFSKHFGLCAADDLSGEPCYAVVTDLNSIPPIETSALADKKQKDDTGLYVNQPGKIKVSFEGEPINNQSFEFYAAQFGRVEMLNSTLFGKKFITHITLNPINGAIEHLKTEPLD</sequence>
<feature type="signal peptide" evidence="1">
    <location>
        <begin position="1"/>
        <end position="19"/>
    </location>
</feature>
<dbReference type="InterPro" id="IPR032265">
    <property type="entry name" value="DUF4831"/>
</dbReference>
<dbReference type="Pfam" id="PF16115">
    <property type="entry name" value="DUF4831"/>
    <property type="match status" value="1"/>
</dbReference>
<comment type="caution">
    <text evidence="2">The sequence shown here is derived from an EMBL/GenBank/DDBJ whole genome shotgun (WGS) entry which is preliminary data.</text>
</comment>
<organism evidence="2 3">
    <name type="scientific">Hoylesella nanceiensis</name>
    <dbReference type="NCBI Taxonomy" id="425941"/>
    <lineage>
        <taxon>Bacteria</taxon>
        <taxon>Pseudomonadati</taxon>
        <taxon>Bacteroidota</taxon>
        <taxon>Bacteroidia</taxon>
        <taxon>Bacteroidales</taxon>
        <taxon>Prevotellaceae</taxon>
        <taxon>Hoylesella</taxon>
    </lineage>
</organism>
<evidence type="ECO:0000313" key="3">
    <source>
        <dbReference type="Proteomes" id="UP000788426"/>
    </source>
</evidence>
<gene>
    <name evidence="2" type="ORF">KZO38_03210</name>
</gene>
<proteinExistence type="predicted"/>
<reference evidence="2 3" key="1">
    <citation type="submission" date="2021-07" db="EMBL/GenBank/DDBJ databases">
        <title>Genomic diversity and antimicrobial resistance of Prevotella spp. isolated from chronic lung disease airways.</title>
        <authorList>
            <person name="Webb K.A."/>
            <person name="Olagoke O.S."/>
            <person name="Baird T."/>
            <person name="Neill J."/>
            <person name="Pham A."/>
            <person name="Wells T.J."/>
            <person name="Ramsay K.A."/>
            <person name="Bell S.C."/>
            <person name="Sarovich D.S."/>
            <person name="Price E.P."/>
        </authorList>
    </citation>
    <scope>NUCLEOTIDE SEQUENCE [LARGE SCALE GENOMIC DNA]</scope>
    <source>
        <strain evidence="2 3">SCHI0011.S.12</strain>
    </source>
</reference>
<dbReference type="Proteomes" id="UP000788426">
    <property type="component" value="Unassembled WGS sequence"/>
</dbReference>